<protein>
    <submittedName>
        <fullName evidence="1">Uncharacterized protein</fullName>
    </submittedName>
</protein>
<sequence length="145" mass="16171">MASNSICRFLLLAALLVSVFASAAATSGGEYCYPSMGLPSHPLDGCREYVAQQTCGARILGAPSAPIETLMYRCCLEFSQIQQHCRCQALRYLMGSRPERSSLMNLPGCPIEPQRDFARILPTPRQCNLVTDYNTRYCLEMDKFM</sequence>
<accession>A0ACD5WVT3</accession>
<evidence type="ECO:0000313" key="1">
    <source>
        <dbReference type="EnsemblPlants" id="AVESA.00010b.r2.4CG1273280.1.CDS.1"/>
    </source>
</evidence>
<name>A0ACD5WVT3_AVESA</name>
<organism evidence="1 2">
    <name type="scientific">Avena sativa</name>
    <name type="common">Oat</name>
    <dbReference type="NCBI Taxonomy" id="4498"/>
    <lineage>
        <taxon>Eukaryota</taxon>
        <taxon>Viridiplantae</taxon>
        <taxon>Streptophyta</taxon>
        <taxon>Embryophyta</taxon>
        <taxon>Tracheophyta</taxon>
        <taxon>Spermatophyta</taxon>
        <taxon>Magnoliopsida</taxon>
        <taxon>Liliopsida</taxon>
        <taxon>Poales</taxon>
        <taxon>Poaceae</taxon>
        <taxon>BOP clade</taxon>
        <taxon>Pooideae</taxon>
        <taxon>Poodae</taxon>
        <taxon>Poeae</taxon>
        <taxon>Poeae Chloroplast Group 1 (Aveneae type)</taxon>
        <taxon>Aveninae</taxon>
        <taxon>Avena</taxon>
    </lineage>
</organism>
<reference evidence="1" key="1">
    <citation type="submission" date="2021-05" db="EMBL/GenBank/DDBJ databases">
        <authorList>
            <person name="Scholz U."/>
            <person name="Mascher M."/>
            <person name="Fiebig A."/>
        </authorList>
    </citation>
    <scope>NUCLEOTIDE SEQUENCE [LARGE SCALE GENOMIC DNA]</scope>
</reference>
<reference evidence="1" key="2">
    <citation type="submission" date="2025-09" db="UniProtKB">
        <authorList>
            <consortium name="EnsemblPlants"/>
        </authorList>
    </citation>
    <scope>IDENTIFICATION</scope>
</reference>
<proteinExistence type="predicted"/>
<evidence type="ECO:0000313" key="2">
    <source>
        <dbReference type="Proteomes" id="UP001732700"/>
    </source>
</evidence>
<keyword evidence="2" id="KW-1185">Reference proteome</keyword>
<dbReference type="EnsemblPlants" id="AVESA.00010b.r2.4CG1273280.1">
    <property type="protein sequence ID" value="AVESA.00010b.r2.4CG1273280.1.CDS.1"/>
    <property type="gene ID" value="AVESA.00010b.r2.4CG1273280"/>
</dbReference>
<dbReference type="Proteomes" id="UP001732700">
    <property type="component" value="Chromosome 4C"/>
</dbReference>